<dbReference type="RefSeq" id="WP_225673850.1">
    <property type="nucleotide sequence ID" value="NZ_JAEDAH010000042.1"/>
</dbReference>
<dbReference type="Proteomes" id="UP000714380">
    <property type="component" value="Unassembled WGS sequence"/>
</dbReference>
<evidence type="ECO:0000313" key="1">
    <source>
        <dbReference type="EMBL" id="MCA6063651.1"/>
    </source>
</evidence>
<sequence>MDDRILRYKYLPFSEGSLCVISEGTIKFTAPADFNDPFDCMPVYDFENMEEHLTERKDLFKKAGAINGLSPAKRIQNKSKMLASIKKAVESGEYAEGLVQNLGVCSLSRSFKSLLLWAHYAQDHKGFVVEFSIPTVIYGTEEEADLSVVNFLYPFPVDYQDERPIINFNDSRDVNSKKNFLVKGKDWTYEQEERCLDLNRKPGIHPYDRKEILNSVIAGCKMCNDDFVRLKDAVDRASSELGRVIPIYKAEISKDKYEVIVSGR</sequence>
<proteinExistence type="predicted"/>
<evidence type="ECO:0000313" key="2">
    <source>
        <dbReference type="Proteomes" id="UP000714380"/>
    </source>
</evidence>
<keyword evidence="2" id="KW-1185">Reference proteome</keyword>
<dbReference type="EMBL" id="JAEDAH010000042">
    <property type="protein sequence ID" value="MCA6063651.1"/>
    <property type="molecule type" value="Genomic_DNA"/>
</dbReference>
<organism evidence="1 2">
    <name type="scientific">Thalassolituus marinus</name>
    <dbReference type="NCBI Taxonomy" id="671053"/>
    <lineage>
        <taxon>Bacteria</taxon>
        <taxon>Pseudomonadati</taxon>
        <taxon>Pseudomonadota</taxon>
        <taxon>Gammaproteobacteria</taxon>
        <taxon>Oceanospirillales</taxon>
        <taxon>Oceanospirillaceae</taxon>
        <taxon>Thalassolituus</taxon>
    </lineage>
</organism>
<gene>
    <name evidence="1" type="ORF">I9W95_08520</name>
</gene>
<name>A0ABS7ZPM5_9GAMM</name>
<comment type="caution">
    <text evidence="1">The sequence shown here is derived from an EMBL/GenBank/DDBJ whole genome shotgun (WGS) entry which is preliminary data.</text>
</comment>
<accession>A0ABS7ZPM5</accession>
<reference evidence="1 2" key="1">
    <citation type="submission" date="2020-12" db="EMBL/GenBank/DDBJ databases">
        <title>Novel Thalassolituus-related marine hydrocarbonoclastic bacteria mediated algae-derived hydrocarbons mineralization in twilight zone of the northern South China Sea.</title>
        <authorList>
            <person name="Dong C."/>
        </authorList>
    </citation>
    <scope>NUCLEOTIDE SEQUENCE [LARGE SCALE GENOMIC DNA]</scope>
    <source>
        <strain evidence="1 2">IMCC1826</strain>
    </source>
</reference>
<dbReference type="InterPro" id="IPR021352">
    <property type="entry name" value="DUF2971"/>
</dbReference>
<dbReference type="Pfam" id="PF11185">
    <property type="entry name" value="DUF2971"/>
    <property type="match status" value="1"/>
</dbReference>
<protein>
    <submittedName>
        <fullName evidence="1">DUF2971 domain-containing protein</fullName>
    </submittedName>
</protein>